<dbReference type="PRINTS" id="PR01463">
    <property type="entry name" value="EAGCHANLFMLY"/>
</dbReference>
<feature type="transmembrane region" description="Helical" evidence="10">
    <location>
        <begin position="156"/>
        <end position="176"/>
    </location>
</feature>
<dbReference type="InterPro" id="IPR003938">
    <property type="entry name" value="K_chnl_volt-dep_EAG/ELK/ERG"/>
</dbReference>
<feature type="transmembrane region" description="Helical" evidence="10">
    <location>
        <begin position="390"/>
        <end position="417"/>
    </location>
</feature>
<feature type="region of interest" description="Disordered" evidence="9">
    <location>
        <begin position="715"/>
        <end position="734"/>
    </location>
</feature>
<dbReference type="PANTHER" id="PTHR47823">
    <property type="entry name" value="ION_TRANS DOMAIN-CONTAINING PROTEIN"/>
    <property type="match status" value="1"/>
</dbReference>
<keyword evidence="5" id="KW-0406">Ion transport</keyword>
<dbReference type="CDD" id="cd00038">
    <property type="entry name" value="CAP_ED"/>
    <property type="match status" value="1"/>
</dbReference>
<evidence type="ECO:0000256" key="9">
    <source>
        <dbReference type="SAM" id="MobiDB-lite"/>
    </source>
</evidence>
<name>A0AAU9K9J5_9CILI</name>
<feature type="transmembrane region" description="Helical" evidence="10">
    <location>
        <begin position="188"/>
        <end position="208"/>
    </location>
</feature>
<proteinExistence type="predicted"/>
<evidence type="ECO:0000313" key="13">
    <source>
        <dbReference type="Proteomes" id="UP001162131"/>
    </source>
</evidence>
<evidence type="ECO:0000256" key="1">
    <source>
        <dbReference type="ARBA" id="ARBA00004141"/>
    </source>
</evidence>
<evidence type="ECO:0000256" key="10">
    <source>
        <dbReference type="SAM" id="Phobius"/>
    </source>
</evidence>
<dbReference type="SUPFAM" id="SSF81324">
    <property type="entry name" value="Voltage-gated potassium channels"/>
    <property type="match status" value="1"/>
</dbReference>
<keyword evidence="3 10" id="KW-0812">Transmembrane</keyword>
<evidence type="ECO:0000313" key="12">
    <source>
        <dbReference type="EMBL" id="CAG9334631.1"/>
    </source>
</evidence>
<dbReference type="PROSITE" id="PS50042">
    <property type="entry name" value="CNMP_BINDING_3"/>
    <property type="match status" value="1"/>
</dbReference>
<dbReference type="GO" id="GO:0016020">
    <property type="term" value="C:membrane"/>
    <property type="evidence" value="ECO:0007669"/>
    <property type="project" value="UniProtKB-SubCell"/>
</dbReference>
<sequence length="734" mass="84955">MQKSQRLISVLIKRHNTRVTPQLLPISPISDDCDETNINSELSNTKRFLFDSKPQKDEEKPIRVRDIPVVNRKYLDVWKRVRIKIKSKLLLKDLKNELNLYGTSNPIAEEMKGFRRAGTKGFKNQDTSFSISIDESTSQQEYVPVFILHPNGRFKGYWNIILMFLLLYTAIVMPFEMSFLNETKGDEWWWTDVCLNILFFTDFVINCFTAFYDEDSLLVTGQAKILKNYLKGWMIIDIASFFPFDFIISDNSENNNDGAASGGGMKNLIRLLQVPKLYRLLRIIRIFKMLTHCKRSEMVDKIQEFLGLKQGITKLSTFLFSIFICIHVISCLFYYSAKLEGFYYGTWVVKWGYLDDDVVTMYITCIYWAVTTLSTVGYGDITPTTNFEIIFALCWMMFGLCFYSFTIGNISALLTGIDSKEMQLTKKLSAIDEFSKEANLPKSLKTKLRDALKYSTEKNGFSWVDKKTIFSELPKQLRYEIALAMHQGAANSLSFFSDKDPVFVSAIVPFLQHVFVKADDFIYKEGEYSDEIYFITKGKVCFVHGPGHMVYNSINSGEYFGDIGVINDTPRKYSAKAIVDCDILTMNNQLITYIREVFPEIWSEIELEAKEKEEYIDAAKNQVIEFMKLEENGEIDQPRKRLKTVINHKIKEKRGIYEKVEGKDVAEIVEETKNGIEELKRDMERTSNIIIELLKLMSHENGSLNILNMYLNSPKREEDTQNEAMESKITKRTS</sequence>
<dbReference type="InterPro" id="IPR018490">
    <property type="entry name" value="cNMP-bd_dom_sf"/>
</dbReference>
<evidence type="ECO:0000256" key="8">
    <source>
        <dbReference type="SAM" id="Coils"/>
    </source>
</evidence>
<dbReference type="SMART" id="SM00100">
    <property type="entry name" value="cNMP"/>
    <property type="match status" value="1"/>
</dbReference>
<keyword evidence="2" id="KW-0813">Transport</keyword>
<feature type="coiled-coil region" evidence="8">
    <location>
        <begin position="666"/>
        <end position="696"/>
    </location>
</feature>
<comment type="subcellular location">
    <subcellularLocation>
        <location evidence="1">Membrane</location>
        <topology evidence="1">Multi-pass membrane protein</topology>
    </subcellularLocation>
</comment>
<dbReference type="Pfam" id="PF00520">
    <property type="entry name" value="Ion_trans"/>
    <property type="match status" value="1"/>
</dbReference>
<accession>A0AAU9K9J5</accession>
<dbReference type="GO" id="GO:0005249">
    <property type="term" value="F:voltage-gated potassium channel activity"/>
    <property type="evidence" value="ECO:0007669"/>
    <property type="project" value="InterPro"/>
</dbReference>
<feature type="transmembrane region" description="Helical" evidence="10">
    <location>
        <begin position="318"/>
        <end position="337"/>
    </location>
</feature>
<evidence type="ECO:0000256" key="6">
    <source>
        <dbReference type="ARBA" id="ARBA00023136"/>
    </source>
</evidence>
<evidence type="ECO:0000259" key="11">
    <source>
        <dbReference type="PROSITE" id="PS50042"/>
    </source>
</evidence>
<protein>
    <recommendedName>
        <fullName evidence="11">Cyclic nucleotide-binding domain-containing protein</fullName>
    </recommendedName>
</protein>
<organism evidence="12 13">
    <name type="scientific">Blepharisma stoltei</name>
    <dbReference type="NCBI Taxonomy" id="1481888"/>
    <lineage>
        <taxon>Eukaryota</taxon>
        <taxon>Sar</taxon>
        <taxon>Alveolata</taxon>
        <taxon>Ciliophora</taxon>
        <taxon>Postciliodesmatophora</taxon>
        <taxon>Heterotrichea</taxon>
        <taxon>Heterotrichida</taxon>
        <taxon>Blepharismidae</taxon>
        <taxon>Blepharisma</taxon>
    </lineage>
</organism>
<feature type="domain" description="Cyclic nucleotide-binding" evidence="11">
    <location>
        <begin position="495"/>
        <end position="594"/>
    </location>
</feature>
<keyword evidence="6 10" id="KW-0472">Membrane</keyword>
<keyword evidence="8" id="KW-0175">Coiled coil</keyword>
<dbReference type="EMBL" id="CAJZBQ010000058">
    <property type="protein sequence ID" value="CAG9334631.1"/>
    <property type="molecule type" value="Genomic_DNA"/>
</dbReference>
<dbReference type="PANTHER" id="PTHR47823:SF9">
    <property type="entry name" value="CHROMOSOME UNDETERMINED SCAFFOLD_10, WHOLE GENOME SHOTGUN SEQUENCE"/>
    <property type="match status" value="1"/>
</dbReference>
<evidence type="ECO:0000256" key="3">
    <source>
        <dbReference type="ARBA" id="ARBA00022692"/>
    </source>
</evidence>
<dbReference type="InterPro" id="IPR005821">
    <property type="entry name" value="Ion_trans_dom"/>
</dbReference>
<comment type="caution">
    <text evidence="12">The sequence shown here is derived from an EMBL/GenBank/DDBJ whole genome shotgun (WGS) entry which is preliminary data.</text>
</comment>
<gene>
    <name evidence="12" type="ORF">BSTOLATCC_MIC61242</name>
</gene>
<dbReference type="Gene3D" id="2.60.120.10">
    <property type="entry name" value="Jelly Rolls"/>
    <property type="match status" value="1"/>
</dbReference>
<dbReference type="Gene3D" id="1.10.287.70">
    <property type="match status" value="1"/>
</dbReference>
<dbReference type="SUPFAM" id="SSF51206">
    <property type="entry name" value="cAMP-binding domain-like"/>
    <property type="match status" value="1"/>
</dbReference>
<keyword evidence="4 10" id="KW-1133">Transmembrane helix</keyword>
<keyword evidence="13" id="KW-1185">Reference proteome</keyword>
<evidence type="ECO:0000256" key="2">
    <source>
        <dbReference type="ARBA" id="ARBA00022448"/>
    </source>
</evidence>
<dbReference type="AlphaFoldDB" id="A0AAU9K9J5"/>
<reference evidence="12" key="1">
    <citation type="submission" date="2021-09" db="EMBL/GenBank/DDBJ databases">
        <authorList>
            <consortium name="AG Swart"/>
            <person name="Singh M."/>
            <person name="Singh A."/>
            <person name="Seah K."/>
            <person name="Emmerich C."/>
        </authorList>
    </citation>
    <scope>NUCLEOTIDE SEQUENCE</scope>
    <source>
        <strain evidence="12">ATCC30299</strain>
    </source>
</reference>
<dbReference type="Pfam" id="PF00027">
    <property type="entry name" value="cNMP_binding"/>
    <property type="match status" value="1"/>
</dbReference>
<dbReference type="Proteomes" id="UP001162131">
    <property type="component" value="Unassembled WGS sequence"/>
</dbReference>
<dbReference type="FunFam" id="1.10.287.70:FF:000123">
    <property type="entry name" value="Potassium channel KAT3"/>
    <property type="match status" value="1"/>
</dbReference>
<keyword evidence="7" id="KW-0407">Ion channel</keyword>
<evidence type="ECO:0000256" key="4">
    <source>
        <dbReference type="ARBA" id="ARBA00022989"/>
    </source>
</evidence>
<dbReference type="InterPro" id="IPR014710">
    <property type="entry name" value="RmlC-like_jellyroll"/>
</dbReference>
<evidence type="ECO:0000256" key="7">
    <source>
        <dbReference type="ARBA" id="ARBA00023303"/>
    </source>
</evidence>
<dbReference type="Gene3D" id="1.10.287.630">
    <property type="entry name" value="Helix hairpin bin"/>
    <property type="match status" value="1"/>
</dbReference>
<feature type="transmembrane region" description="Helical" evidence="10">
    <location>
        <begin position="358"/>
        <end position="378"/>
    </location>
</feature>
<dbReference type="InterPro" id="IPR000595">
    <property type="entry name" value="cNMP-bd_dom"/>
</dbReference>
<evidence type="ECO:0000256" key="5">
    <source>
        <dbReference type="ARBA" id="ARBA00023065"/>
    </source>
</evidence>